<keyword evidence="3 4" id="KW-0067">ATP-binding</keyword>
<dbReference type="GO" id="GO:0140662">
    <property type="term" value="F:ATP-dependent protein folding chaperone"/>
    <property type="evidence" value="ECO:0007669"/>
    <property type="project" value="InterPro"/>
</dbReference>
<sequence>MSVGLSIDFGTSNTRAAVWDESEGAARPLLIPDISMIALQESSDGAISEVPFIPSLICYDGRHTWIGKQVLDRGLSTSAATFRWMKRYIANRLDLPRKIGGRSVRYSEAGRDYLVHCIAHALAATGMEEVEAAFTLPVEAFEHYQEWLSQVCERAGLGRFRFIDEASAAAMGYGLSSQSGQVCMVFDFGGGTLDVSIVRMDEKRGGYRKCHVLGKGGADIGGATIDQWLYRDFLARNKKSAEQASHISASILNALQQAKESLTSLESVDIEIQDPETGEPLAARYSRSSLEDLMEERGMFETINRAMDRALFDAVERGYSADSIEHVLLVGGASLMPCVRRAVRQRFGARVRSHRPLDAVALGAAAFVGGVELYDHVQHEYALRYYNRPKGKHEFLTIVESGTPYPSKGPVRQVTICASYDGQEYLGLEVYEISPEDGVHTGSSAKFDLIFDPSGAVQFREREPHDEAARYFWINEKCPSFVHADPSALRGEKRFPVSFTIDAHKRLCVTVRDLRTGRMLMKDEPLIKLR</sequence>
<comment type="caution">
    <text evidence="5">The sequence shown here is derived from an EMBL/GenBank/DDBJ whole genome shotgun (WGS) entry which is preliminary data.</text>
</comment>
<dbReference type="PRINTS" id="PR00301">
    <property type="entry name" value="HEATSHOCK70"/>
</dbReference>
<dbReference type="InterPro" id="IPR018181">
    <property type="entry name" value="Heat_shock_70_CS"/>
</dbReference>
<protein>
    <submittedName>
        <fullName evidence="5">Hsp70 family protein</fullName>
    </submittedName>
</protein>
<dbReference type="PROSITE" id="PS00329">
    <property type="entry name" value="HSP70_2"/>
    <property type="match status" value="1"/>
</dbReference>
<dbReference type="Gene3D" id="3.90.640.10">
    <property type="entry name" value="Actin, Chain A, domain 4"/>
    <property type="match status" value="1"/>
</dbReference>
<dbReference type="InterPro" id="IPR043129">
    <property type="entry name" value="ATPase_NBD"/>
</dbReference>
<proteinExistence type="inferred from homology"/>
<dbReference type="PANTHER" id="PTHR19375">
    <property type="entry name" value="HEAT SHOCK PROTEIN 70KDA"/>
    <property type="match status" value="1"/>
</dbReference>
<dbReference type="SUPFAM" id="SSF100920">
    <property type="entry name" value="Heat shock protein 70kD (HSP70), peptide-binding domain"/>
    <property type="match status" value="1"/>
</dbReference>
<dbReference type="GO" id="GO:0005524">
    <property type="term" value="F:ATP binding"/>
    <property type="evidence" value="ECO:0007669"/>
    <property type="project" value="UniProtKB-KW"/>
</dbReference>
<reference evidence="5" key="1">
    <citation type="journal article" date="2020" name="mSystems">
        <title>Genome- and Community-Level Interaction Insights into Carbon Utilization and Element Cycling Functions of Hydrothermarchaeota in Hydrothermal Sediment.</title>
        <authorList>
            <person name="Zhou Z."/>
            <person name="Liu Y."/>
            <person name="Xu W."/>
            <person name="Pan J."/>
            <person name="Luo Z.H."/>
            <person name="Li M."/>
        </authorList>
    </citation>
    <scope>NUCLEOTIDE SEQUENCE [LARGE SCALE GENOMIC DNA]</scope>
    <source>
        <strain evidence="5">SpSt-769</strain>
    </source>
</reference>
<name>A0A7C4ESG2_9BACT</name>
<organism evidence="5">
    <name type="scientific">Desulfomonile tiedjei</name>
    <dbReference type="NCBI Taxonomy" id="2358"/>
    <lineage>
        <taxon>Bacteria</taxon>
        <taxon>Pseudomonadati</taxon>
        <taxon>Thermodesulfobacteriota</taxon>
        <taxon>Desulfomonilia</taxon>
        <taxon>Desulfomonilales</taxon>
        <taxon>Desulfomonilaceae</taxon>
        <taxon>Desulfomonile</taxon>
    </lineage>
</organism>
<accession>A0A7C4ESG2</accession>
<evidence type="ECO:0000256" key="4">
    <source>
        <dbReference type="RuleBase" id="RU003322"/>
    </source>
</evidence>
<keyword evidence="2 4" id="KW-0547">Nucleotide-binding</keyword>
<dbReference type="EMBL" id="DTGT01000072">
    <property type="protein sequence ID" value="HGH60111.1"/>
    <property type="molecule type" value="Genomic_DNA"/>
</dbReference>
<evidence type="ECO:0000256" key="1">
    <source>
        <dbReference type="ARBA" id="ARBA00007381"/>
    </source>
</evidence>
<dbReference type="InterPro" id="IPR013126">
    <property type="entry name" value="Hsp_70_fam"/>
</dbReference>
<dbReference type="InterPro" id="IPR029047">
    <property type="entry name" value="HSP70_peptide-bd_sf"/>
</dbReference>
<comment type="similarity">
    <text evidence="1 4">Belongs to the heat shock protein 70 family.</text>
</comment>
<dbReference type="Pfam" id="PF00012">
    <property type="entry name" value="HSP70"/>
    <property type="match status" value="1"/>
</dbReference>
<evidence type="ECO:0000256" key="3">
    <source>
        <dbReference type="ARBA" id="ARBA00022840"/>
    </source>
</evidence>
<dbReference type="SUPFAM" id="SSF53067">
    <property type="entry name" value="Actin-like ATPase domain"/>
    <property type="match status" value="2"/>
</dbReference>
<dbReference type="AlphaFoldDB" id="A0A7C4ESG2"/>
<evidence type="ECO:0000313" key="5">
    <source>
        <dbReference type="EMBL" id="HGH60111.1"/>
    </source>
</evidence>
<dbReference type="Gene3D" id="2.60.34.10">
    <property type="entry name" value="Substrate Binding Domain Of DNAk, Chain A, domain 1"/>
    <property type="match status" value="1"/>
</dbReference>
<evidence type="ECO:0000256" key="2">
    <source>
        <dbReference type="ARBA" id="ARBA00022741"/>
    </source>
</evidence>
<gene>
    <name evidence="5" type="ORF">ENV54_02295</name>
</gene>
<dbReference type="Gene3D" id="3.30.420.40">
    <property type="match status" value="2"/>
</dbReference>